<comment type="caution">
    <text evidence="9">The sequence shown here is derived from an EMBL/GenBank/DDBJ whole genome shotgun (WGS) entry which is preliminary data.</text>
</comment>
<evidence type="ECO:0000259" key="8">
    <source>
        <dbReference type="Pfam" id="PF18765"/>
    </source>
</evidence>
<dbReference type="GO" id="GO:0016779">
    <property type="term" value="F:nucleotidyltransferase activity"/>
    <property type="evidence" value="ECO:0007669"/>
    <property type="project" value="UniProtKB-KW"/>
</dbReference>
<dbReference type="Pfam" id="PF18765">
    <property type="entry name" value="Polbeta"/>
    <property type="match status" value="1"/>
</dbReference>
<evidence type="ECO:0000256" key="4">
    <source>
        <dbReference type="ARBA" id="ARBA00022723"/>
    </source>
</evidence>
<keyword evidence="7" id="KW-0460">Magnesium</keyword>
<evidence type="ECO:0000313" key="10">
    <source>
        <dbReference type="Proteomes" id="UP000524462"/>
    </source>
</evidence>
<keyword evidence="2 9" id="KW-0808">Transferase</keyword>
<dbReference type="CDD" id="cd05403">
    <property type="entry name" value="NT_KNTase_like"/>
    <property type="match status" value="1"/>
</dbReference>
<accession>A0A7W0ARE3</accession>
<comment type="cofactor">
    <cofactor evidence="1">
        <name>Mg(2+)</name>
        <dbReference type="ChEBI" id="CHEBI:18420"/>
    </cofactor>
</comment>
<evidence type="ECO:0000256" key="3">
    <source>
        <dbReference type="ARBA" id="ARBA00022695"/>
    </source>
</evidence>
<proteinExistence type="predicted"/>
<evidence type="ECO:0000256" key="7">
    <source>
        <dbReference type="ARBA" id="ARBA00022842"/>
    </source>
</evidence>
<dbReference type="PANTHER" id="PTHR33571:SF14">
    <property type="entry name" value="PROTEIN ADENYLYLTRANSFERASE MJ0435-RELATED"/>
    <property type="match status" value="1"/>
</dbReference>
<sequence>MVYAIEEIKDKIQPIAEKYKLPIVYLFGSYARNEADDESDIDIAVSVQDLDITGFELLDLEAEIKSSFSVPVDFLVVEDIELGKSPIAIQVKKNFEKEKVKLYETGSVRKRLLLS</sequence>
<dbReference type="Gene3D" id="3.30.460.10">
    <property type="entry name" value="Beta Polymerase, domain 2"/>
    <property type="match status" value="1"/>
</dbReference>
<dbReference type="InterPro" id="IPR041633">
    <property type="entry name" value="Polbeta"/>
</dbReference>
<organism evidence="9 10">
    <name type="scientific">Streptococcus porcinus</name>
    <dbReference type="NCBI Taxonomy" id="1340"/>
    <lineage>
        <taxon>Bacteria</taxon>
        <taxon>Bacillati</taxon>
        <taxon>Bacillota</taxon>
        <taxon>Bacilli</taxon>
        <taxon>Lactobacillales</taxon>
        <taxon>Streptococcaceae</taxon>
        <taxon>Streptococcus</taxon>
    </lineage>
</organism>
<dbReference type="InterPro" id="IPR052038">
    <property type="entry name" value="Type-VII_TA_antitoxin"/>
</dbReference>
<dbReference type="GO" id="GO:0046872">
    <property type="term" value="F:metal ion binding"/>
    <property type="evidence" value="ECO:0007669"/>
    <property type="project" value="UniProtKB-KW"/>
</dbReference>
<evidence type="ECO:0000256" key="2">
    <source>
        <dbReference type="ARBA" id="ARBA00022679"/>
    </source>
</evidence>
<evidence type="ECO:0000256" key="6">
    <source>
        <dbReference type="ARBA" id="ARBA00022840"/>
    </source>
</evidence>
<evidence type="ECO:0000256" key="1">
    <source>
        <dbReference type="ARBA" id="ARBA00001946"/>
    </source>
</evidence>
<dbReference type="Proteomes" id="UP000524462">
    <property type="component" value="Unassembled WGS sequence"/>
</dbReference>
<dbReference type="PANTHER" id="PTHR33571">
    <property type="entry name" value="SSL8005 PROTEIN"/>
    <property type="match status" value="1"/>
</dbReference>
<dbReference type="RefSeq" id="WP_181459794.1">
    <property type="nucleotide sequence ID" value="NZ_JACEGE010000007.1"/>
</dbReference>
<evidence type="ECO:0000256" key="5">
    <source>
        <dbReference type="ARBA" id="ARBA00022741"/>
    </source>
</evidence>
<dbReference type="InterPro" id="IPR043519">
    <property type="entry name" value="NT_sf"/>
</dbReference>
<reference evidence="9 10" key="1">
    <citation type="submission" date="2020-07" db="EMBL/GenBank/DDBJ databases">
        <title>Molecular and genomic characterization of Streptococcus porcinus isolated from diseased swine in Brazil.</title>
        <authorList>
            <person name="Moreno L.Z."/>
            <person name="Matajira C.E.C."/>
            <person name="Poor A.P."/>
            <person name="Dutra M.C."/>
            <person name="Moreno A.M."/>
        </authorList>
    </citation>
    <scope>NUCLEOTIDE SEQUENCE [LARGE SCALE GENOMIC DNA]</scope>
    <source>
        <strain evidence="9 10">SP0816-2</strain>
    </source>
</reference>
<gene>
    <name evidence="9" type="ORF">H1B29_03300</name>
</gene>
<dbReference type="SUPFAM" id="SSF81301">
    <property type="entry name" value="Nucleotidyltransferase"/>
    <property type="match status" value="1"/>
</dbReference>
<evidence type="ECO:0000313" key="9">
    <source>
        <dbReference type="EMBL" id="MBA2795515.1"/>
    </source>
</evidence>
<name>A0A7W0ARE3_STRPO</name>
<dbReference type="AlphaFoldDB" id="A0A7W0ARE3"/>
<dbReference type="GO" id="GO:0005524">
    <property type="term" value="F:ATP binding"/>
    <property type="evidence" value="ECO:0007669"/>
    <property type="project" value="UniProtKB-KW"/>
</dbReference>
<feature type="domain" description="Polymerase beta nucleotidyltransferase" evidence="8">
    <location>
        <begin position="11"/>
        <end position="79"/>
    </location>
</feature>
<keyword evidence="6" id="KW-0067">ATP-binding</keyword>
<dbReference type="EMBL" id="JACEGE010000007">
    <property type="protein sequence ID" value="MBA2795515.1"/>
    <property type="molecule type" value="Genomic_DNA"/>
</dbReference>
<keyword evidence="4" id="KW-0479">Metal-binding</keyword>
<protein>
    <submittedName>
        <fullName evidence="9">Nucleotidyltransferase domain-containing protein</fullName>
    </submittedName>
</protein>
<keyword evidence="5" id="KW-0547">Nucleotide-binding</keyword>
<keyword evidence="3" id="KW-0548">Nucleotidyltransferase</keyword>